<evidence type="ECO:0000313" key="11">
    <source>
        <dbReference type="EMBL" id="KAK9689495.1"/>
    </source>
</evidence>
<accession>A0AAW1IJG7</accession>
<evidence type="ECO:0000256" key="2">
    <source>
        <dbReference type="ARBA" id="ARBA00022614"/>
    </source>
</evidence>
<sequence>MFISYNTNSYTMLSCLLLMNVLLNCFSSPLKLHNISSTHLCHTYESLALLQLTIDDYDESPYPVSPKTKSWRNDTDCCKWEGIKCDNDTHHVIAVNLRSSGIKGSIHSNSSIFLLHRLQYLSLSQNDMSVSAISPKFGEFRFLKHLDLSASSFRPCSFGLNFSSVQFSSIQFSSVQFSSSLHKLTLISVQFSSVQLHSVQFSSALISPKEQGLSGKVPSEIAQLTQLRYLDLSQNANLNMPNFAGIIVNLTELRHVDISFVNVNDRIPKSLVNLSSLTFLGLSECQLQGELPVDILTLTHLKFLDISDNYVYSNVKLFHNWNNSLEYLDLSFVNFSSSLPPFLQGRQPHQLSVLRLEQCNMHGLIPTWVWNTSQQIDLGSNYLTSPSADFLSKITTLTLVQLALDDNNLHGNISLYDDILSKLPNLQGLMLSNSGLSVTLTNGPILTPHRLGLIRCRVFSYRTPISMAMSQVGCYMLGRTR</sequence>
<evidence type="ECO:0000256" key="8">
    <source>
        <dbReference type="ARBA" id="ARBA00023180"/>
    </source>
</evidence>
<evidence type="ECO:0000256" key="4">
    <source>
        <dbReference type="ARBA" id="ARBA00022729"/>
    </source>
</evidence>
<keyword evidence="2" id="KW-0433">Leucine-rich repeat</keyword>
<proteinExistence type="predicted"/>
<keyword evidence="4 9" id="KW-0732">Signal</keyword>
<evidence type="ECO:0000256" key="1">
    <source>
        <dbReference type="ARBA" id="ARBA00004479"/>
    </source>
</evidence>
<keyword evidence="8" id="KW-0325">Glycoprotein</keyword>
<dbReference type="InterPro" id="IPR013210">
    <property type="entry name" value="LRR_N_plant-typ"/>
</dbReference>
<dbReference type="EMBL" id="JBDFQZ010000009">
    <property type="protein sequence ID" value="KAK9689495.1"/>
    <property type="molecule type" value="Genomic_DNA"/>
</dbReference>
<dbReference type="Pfam" id="PF08263">
    <property type="entry name" value="LRRNT_2"/>
    <property type="match status" value="1"/>
</dbReference>
<name>A0AAW1IJG7_SAPOF</name>
<protein>
    <recommendedName>
        <fullName evidence="10">Leucine-rich repeat-containing N-terminal plant-type domain-containing protein</fullName>
    </recommendedName>
</protein>
<dbReference type="InterPro" id="IPR001611">
    <property type="entry name" value="Leu-rich_rpt"/>
</dbReference>
<feature type="chain" id="PRO_5044002121" description="Leucine-rich repeat-containing N-terminal plant-type domain-containing protein" evidence="9">
    <location>
        <begin position="28"/>
        <end position="481"/>
    </location>
</feature>
<dbReference type="AlphaFoldDB" id="A0AAW1IJG7"/>
<keyword evidence="3" id="KW-0812">Transmembrane</keyword>
<evidence type="ECO:0000256" key="9">
    <source>
        <dbReference type="SAM" id="SignalP"/>
    </source>
</evidence>
<dbReference type="PANTHER" id="PTHR48061">
    <property type="entry name" value="LEUCINE-RICH REPEAT RECEPTOR PROTEIN KINASE EMS1-LIKE-RELATED"/>
    <property type="match status" value="1"/>
</dbReference>
<evidence type="ECO:0000259" key="10">
    <source>
        <dbReference type="Pfam" id="PF08263"/>
    </source>
</evidence>
<comment type="caution">
    <text evidence="11">The sequence shown here is derived from an EMBL/GenBank/DDBJ whole genome shotgun (WGS) entry which is preliminary data.</text>
</comment>
<dbReference type="InterPro" id="IPR046956">
    <property type="entry name" value="RLP23-like"/>
</dbReference>
<evidence type="ECO:0000256" key="7">
    <source>
        <dbReference type="ARBA" id="ARBA00023136"/>
    </source>
</evidence>
<feature type="domain" description="Leucine-rich repeat-containing N-terminal plant-type" evidence="10">
    <location>
        <begin position="63"/>
        <end position="86"/>
    </location>
</feature>
<keyword evidence="12" id="KW-1185">Reference proteome</keyword>
<dbReference type="Gene3D" id="3.80.10.10">
    <property type="entry name" value="Ribonuclease Inhibitor"/>
    <property type="match status" value="3"/>
</dbReference>
<keyword evidence="7" id="KW-0472">Membrane</keyword>
<dbReference type="GO" id="GO:0016020">
    <property type="term" value="C:membrane"/>
    <property type="evidence" value="ECO:0007669"/>
    <property type="project" value="UniProtKB-SubCell"/>
</dbReference>
<dbReference type="PANTHER" id="PTHR48061:SF2">
    <property type="entry name" value="RECEPTOR LIKE PROTEIN 30-LIKE"/>
    <property type="match status" value="1"/>
</dbReference>
<dbReference type="Proteomes" id="UP001443914">
    <property type="component" value="Unassembled WGS sequence"/>
</dbReference>
<dbReference type="InterPro" id="IPR032675">
    <property type="entry name" value="LRR_dom_sf"/>
</dbReference>
<dbReference type="SUPFAM" id="SSF52058">
    <property type="entry name" value="L domain-like"/>
    <property type="match status" value="1"/>
</dbReference>
<keyword evidence="6" id="KW-1133">Transmembrane helix</keyword>
<reference evidence="11" key="1">
    <citation type="submission" date="2024-03" db="EMBL/GenBank/DDBJ databases">
        <title>WGS assembly of Saponaria officinalis var. Norfolk2.</title>
        <authorList>
            <person name="Jenkins J."/>
            <person name="Shu S."/>
            <person name="Grimwood J."/>
            <person name="Barry K."/>
            <person name="Goodstein D."/>
            <person name="Schmutz J."/>
            <person name="Leebens-Mack J."/>
            <person name="Osbourn A."/>
        </authorList>
    </citation>
    <scope>NUCLEOTIDE SEQUENCE [LARGE SCALE GENOMIC DNA]</scope>
    <source>
        <strain evidence="11">JIC</strain>
    </source>
</reference>
<gene>
    <name evidence="11" type="ORF">RND81_09G062800</name>
</gene>
<keyword evidence="5" id="KW-0677">Repeat</keyword>
<dbReference type="Pfam" id="PF00560">
    <property type="entry name" value="LRR_1"/>
    <property type="match status" value="1"/>
</dbReference>
<evidence type="ECO:0000256" key="3">
    <source>
        <dbReference type="ARBA" id="ARBA00022692"/>
    </source>
</evidence>
<evidence type="ECO:0000256" key="5">
    <source>
        <dbReference type="ARBA" id="ARBA00022737"/>
    </source>
</evidence>
<organism evidence="11 12">
    <name type="scientific">Saponaria officinalis</name>
    <name type="common">Common soapwort</name>
    <name type="synonym">Lychnis saponaria</name>
    <dbReference type="NCBI Taxonomy" id="3572"/>
    <lineage>
        <taxon>Eukaryota</taxon>
        <taxon>Viridiplantae</taxon>
        <taxon>Streptophyta</taxon>
        <taxon>Embryophyta</taxon>
        <taxon>Tracheophyta</taxon>
        <taxon>Spermatophyta</taxon>
        <taxon>Magnoliopsida</taxon>
        <taxon>eudicotyledons</taxon>
        <taxon>Gunneridae</taxon>
        <taxon>Pentapetalae</taxon>
        <taxon>Caryophyllales</taxon>
        <taxon>Caryophyllaceae</taxon>
        <taxon>Caryophylleae</taxon>
        <taxon>Saponaria</taxon>
    </lineage>
</organism>
<evidence type="ECO:0000313" key="12">
    <source>
        <dbReference type="Proteomes" id="UP001443914"/>
    </source>
</evidence>
<evidence type="ECO:0000256" key="6">
    <source>
        <dbReference type="ARBA" id="ARBA00022989"/>
    </source>
</evidence>
<comment type="subcellular location">
    <subcellularLocation>
        <location evidence="1">Membrane</location>
        <topology evidence="1">Single-pass type I membrane protein</topology>
    </subcellularLocation>
</comment>
<feature type="signal peptide" evidence="9">
    <location>
        <begin position="1"/>
        <end position="27"/>
    </location>
</feature>